<dbReference type="EMBL" id="WOCE01000009">
    <property type="protein sequence ID" value="KAE9607768.1"/>
    <property type="molecule type" value="Genomic_DNA"/>
</dbReference>
<keyword evidence="2" id="KW-1185">Reference proteome</keyword>
<gene>
    <name evidence="1" type="ORF">Lalb_Chr09g0333651</name>
</gene>
<reference evidence="2" key="1">
    <citation type="journal article" date="2020" name="Nat. Commun.">
        <title>Genome sequence of the cluster root forming white lupin.</title>
        <authorList>
            <person name="Hufnagel B."/>
            <person name="Marques A."/>
            <person name="Soriano A."/>
            <person name="Marques L."/>
            <person name="Divol F."/>
            <person name="Doumas P."/>
            <person name="Sallet E."/>
            <person name="Mancinotti D."/>
            <person name="Carrere S."/>
            <person name="Marande W."/>
            <person name="Arribat S."/>
            <person name="Keller J."/>
            <person name="Huneau C."/>
            <person name="Blein T."/>
            <person name="Aime D."/>
            <person name="Laguerre M."/>
            <person name="Taylor J."/>
            <person name="Schubert V."/>
            <person name="Nelson M."/>
            <person name="Geu-Flores F."/>
            <person name="Crespi M."/>
            <person name="Gallardo-Guerrero K."/>
            <person name="Delaux P.-M."/>
            <person name="Salse J."/>
            <person name="Berges H."/>
            <person name="Guyot R."/>
            <person name="Gouzy J."/>
            <person name="Peret B."/>
        </authorList>
    </citation>
    <scope>NUCLEOTIDE SEQUENCE [LARGE SCALE GENOMIC DNA]</scope>
    <source>
        <strain evidence="2">cv. Amiga</strain>
    </source>
</reference>
<evidence type="ECO:0000313" key="1">
    <source>
        <dbReference type="EMBL" id="KAE9607768.1"/>
    </source>
</evidence>
<dbReference type="Proteomes" id="UP000447434">
    <property type="component" value="Chromosome 9"/>
</dbReference>
<evidence type="ECO:0000313" key="2">
    <source>
        <dbReference type="Proteomes" id="UP000447434"/>
    </source>
</evidence>
<sequence>MGNCVFGSSDSNHVETGKLIVVPNEKLHEFSYPVKVSSLLQKYPSTFICNSDDMDFNNVVKAIDGDQMLKLGHLYFALPISELERKLQVEDMAALAVKASMVIAKSDGQKCGFRRKRDVVFSANEGEKCCRSVAMEGDPNVRSRRGKSGREGRKLTRTLSFIPE</sequence>
<organism evidence="1 2">
    <name type="scientific">Lupinus albus</name>
    <name type="common">White lupine</name>
    <name type="synonym">Lupinus termis</name>
    <dbReference type="NCBI Taxonomy" id="3870"/>
    <lineage>
        <taxon>Eukaryota</taxon>
        <taxon>Viridiplantae</taxon>
        <taxon>Streptophyta</taxon>
        <taxon>Embryophyta</taxon>
        <taxon>Tracheophyta</taxon>
        <taxon>Spermatophyta</taxon>
        <taxon>Magnoliopsida</taxon>
        <taxon>eudicotyledons</taxon>
        <taxon>Gunneridae</taxon>
        <taxon>Pentapetalae</taxon>
        <taxon>rosids</taxon>
        <taxon>fabids</taxon>
        <taxon>Fabales</taxon>
        <taxon>Fabaceae</taxon>
        <taxon>Papilionoideae</taxon>
        <taxon>50 kb inversion clade</taxon>
        <taxon>genistoids sensu lato</taxon>
        <taxon>core genistoids</taxon>
        <taxon>Genisteae</taxon>
        <taxon>Lupinus</taxon>
    </lineage>
</organism>
<dbReference type="InterPro" id="IPR025322">
    <property type="entry name" value="PADRE_dom"/>
</dbReference>
<name>A0A6A5LLJ8_LUPAL</name>
<dbReference type="PANTHER" id="PTHR33052">
    <property type="entry name" value="DUF4228 DOMAIN PROTEIN-RELATED"/>
    <property type="match status" value="1"/>
</dbReference>
<accession>A0A6A5LLJ8</accession>
<dbReference type="OrthoDB" id="843671at2759"/>
<dbReference type="Pfam" id="PF14009">
    <property type="entry name" value="PADRE"/>
    <property type="match status" value="1"/>
</dbReference>
<protein>
    <submittedName>
        <fullName evidence="1">Uncharacterized protein</fullName>
    </submittedName>
</protein>
<proteinExistence type="predicted"/>
<dbReference type="AlphaFoldDB" id="A0A6A5LLJ8"/>
<comment type="caution">
    <text evidence="1">The sequence shown here is derived from an EMBL/GenBank/DDBJ whole genome shotgun (WGS) entry which is preliminary data.</text>
</comment>